<dbReference type="PANTHER" id="PTHR33228">
    <property type="entry name" value="PROTEIN GLUTAMINE DUMPER 4-RELATED"/>
    <property type="match status" value="1"/>
</dbReference>
<dbReference type="GO" id="GO:0006865">
    <property type="term" value="P:amino acid transport"/>
    <property type="evidence" value="ECO:0007669"/>
    <property type="project" value="UniProtKB-KW"/>
</dbReference>
<evidence type="ECO:0000256" key="6">
    <source>
        <dbReference type="ARBA" id="ARBA00022989"/>
    </source>
</evidence>
<keyword evidence="4 9" id="KW-0812">Transmembrane</keyword>
<dbReference type="Proteomes" id="UP001162972">
    <property type="component" value="Chromosome 6"/>
</dbReference>
<keyword evidence="5" id="KW-0029">Amino-acid transport</keyword>
<organism evidence="10 11">
    <name type="scientific">Salix udensis</name>
    <dbReference type="NCBI Taxonomy" id="889485"/>
    <lineage>
        <taxon>Eukaryota</taxon>
        <taxon>Viridiplantae</taxon>
        <taxon>Streptophyta</taxon>
        <taxon>Embryophyta</taxon>
        <taxon>Tracheophyta</taxon>
        <taxon>Spermatophyta</taxon>
        <taxon>Magnoliopsida</taxon>
        <taxon>eudicotyledons</taxon>
        <taxon>Gunneridae</taxon>
        <taxon>Pentapetalae</taxon>
        <taxon>rosids</taxon>
        <taxon>fabids</taxon>
        <taxon>Malpighiales</taxon>
        <taxon>Salicaceae</taxon>
        <taxon>Saliceae</taxon>
        <taxon>Salix</taxon>
    </lineage>
</organism>
<protein>
    <submittedName>
        <fullName evidence="10">Uncharacterized protein</fullName>
    </submittedName>
</protein>
<gene>
    <name evidence="10" type="ORF">OIU84_009763</name>
</gene>
<comment type="similarity">
    <text evidence="2">Belongs to the GLUTAMINE DUMPER 1 (TC 9.B.60) family.</text>
</comment>
<name>A0AAD6JKI0_9ROSI</name>
<dbReference type="GO" id="GO:0016020">
    <property type="term" value="C:membrane"/>
    <property type="evidence" value="ECO:0007669"/>
    <property type="project" value="UniProtKB-SubCell"/>
</dbReference>
<evidence type="ECO:0000256" key="1">
    <source>
        <dbReference type="ARBA" id="ARBA00004167"/>
    </source>
</evidence>
<keyword evidence="11" id="KW-1185">Reference proteome</keyword>
<accession>A0AAD6JKI0</accession>
<evidence type="ECO:0000256" key="2">
    <source>
        <dbReference type="ARBA" id="ARBA00009977"/>
    </source>
</evidence>
<evidence type="ECO:0000313" key="10">
    <source>
        <dbReference type="EMBL" id="KAJ6406102.1"/>
    </source>
</evidence>
<keyword evidence="3" id="KW-0813">Transport</keyword>
<evidence type="ECO:0000256" key="8">
    <source>
        <dbReference type="SAM" id="MobiDB-lite"/>
    </source>
</evidence>
<evidence type="ECO:0000256" key="4">
    <source>
        <dbReference type="ARBA" id="ARBA00022692"/>
    </source>
</evidence>
<reference evidence="10 11" key="1">
    <citation type="journal article" date="2023" name="Int. J. Mol. Sci.">
        <title>De Novo Assembly and Annotation of 11 Diverse Shrub Willow (Salix) Genomes Reveals Novel Gene Organization in Sex-Linked Regions.</title>
        <authorList>
            <person name="Hyden B."/>
            <person name="Feng K."/>
            <person name="Yates T.B."/>
            <person name="Jawdy S."/>
            <person name="Cereghino C."/>
            <person name="Smart L.B."/>
            <person name="Muchero W."/>
        </authorList>
    </citation>
    <scope>NUCLEOTIDE SEQUENCE [LARGE SCALE GENOMIC DNA]</scope>
    <source>
        <tissue evidence="10">Shoot tip</tissue>
    </source>
</reference>
<keyword evidence="6 9" id="KW-1133">Transmembrane helix</keyword>
<dbReference type="InterPro" id="IPR040359">
    <property type="entry name" value="GDU"/>
</dbReference>
<dbReference type="AlphaFoldDB" id="A0AAD6JKI0"/>
<evidence type="ECO:0000313" key="11">
    <source>
        <dbReference type="Proteomes" id="UP001162972"/>
    </source>
</evidence>
<evidence type="ECO:0000256" key="7">
    <source>
        <dbReference type="ARBA" id="ARBA00023136"/>
    </source>
</evidence>
<feature type="region of interest" description="Disordered" evidence="8">
    <location>
        <begin position="1"/>
        <end position="29"/>
    </location>
</feature>
<dbReference type="EMBL" id="JAPFFJ010000016">
    <property type="protein sequence ID" value="KAJ6406102.1"/>
    <property type="molecule type" value="Genomic_DNA"/>
</dbReference>
<dbReference type="GO" id="GO:0080143">
    <property type="term" value="P:regulation of amino acid export"/>
    <property type="evidence" value="ECO:0007669"/>
    <property type="project" value="InterPro"/>
</dbReference>
<sequence>MRPIRHLDNTMNTPKAAATSPSPPAMAQSRSAWHSPVPYLFGGLAAMLGLIAFALLILACSYWRLSDLLNSENESNDQRDLESGNDKEGSSSGKEEKRVYEEKFLVIMAGNERPTFLATPVCSKASSFVAQIDENHGEEKTESTGDHYKLKYQEMTGDSHGRARAAAEENTVLRECKFCRDEAALEVEAELVLFFTANYSQILISNYSYFSS</sequence>
<feature type="compositionally biased region" description="Basic and acidic residues" evidence="8">
    <location>
        <begin position="76"/>
        <end position="96"/>
    </location>
</feature>
<feature type="transmembrane region" description="Helical" evidence="9">
    <location>
        <begin position="39"/>
        <end position="63"/>
    </location>
</feature>
<comment type="subcellular location">
    <subcellularLocation>
        <location evidence="1">Membrane</location>
        <topology evidence="1">Single-pass membrane protein</topology>
    </subcellularLocation>
</comment>
<evidence type="ECO:0000256" key="5">
    <source>
        <dbReference type="ARBA" id="ARBA00022970"/>
    </source>
</evidence>
<feature type="region of interest" description="Disordered" evidence="8">
    <location>
        <begin position="73"/>
        <end position="96"/>
    </location>
</feature>
<proteinExistence type="inferred from homology"/>
<evidence type="ECO:0000256" key="9">
    <source>
        <dbReference type="SAM" id="Phobius"/>
    </source>
</evidence>
<dbReference type="PANTHER" id="PTHR33228:SF49">
    <property type="entry name" value="PROTEIN GLUTAMINE DUMPER 5"/>
    <property type="match status" value="1"/>
</dbReference>
<evidence type="ECO:0000256" key="3">
    <source>
        <dbReference type="ARBA" id="ARBA00022448"/>
    </source>
</evidence>
<keyword evidence="7 9" id="KW-0472">Membrane</keyword>
<comment type="caution">
    <text evidence="10">The sequence shown here is derived from an EMBL/GenBank/DDBJ whole genome shotgun (WGS) entry which is preliminary data.</text>
</comment>